<accession>A0A9Q9FEG4</accession>
<keyword evidence="1" id="KW-1133">Transmembrane helix</keyword>
<dbReference type="Proteomes" id="UP001058072">
    <property type="component" value="Chromosome"/>
</dbReference>
<protein>
    <submittedName>
        <fullName evidence="3">Zinc ribbon domain-containing protein</fullName>
    </submittedName>
</protein>
<sequence>MIIVTLLMCLFLFVCICFGIGQVVWIYLDAKERGDRLKIVWALFAVFPIFIPYLLPLPLIVYLLISRSYASSCPTCNEKIRPDYVTCPRCGQHLKEKCLNCGRSIEKSWNYCPSCSKEL</sequence>
<evidence type="ECO:0000313" key="4">
    <source>
        <dbReference type="Proteomes" id="UP001058072"/>
    </source>
</evidence>
<proteinExistence type="predicted"/>
<organism evidence="3 4">
    <name type="scientific">Turicibacter bilis</name>
    <dbReference type="NCBI Taxonomy" id="2735723"/>
    <lineage>
        <taxon>Bacteria</taxon>
        <taxon>Bacillati</taxon>
        <taxon>Bacillota</taxon>
        <taxon>Erysipelotrichia</taxon>
        <taxon>Erysipelotrichales</taxon>
        <taxon>Turicibacteraceae</taxon>
        <taxon>Turicibacter</taxon>
    </lineage>
</organism>
<dbReference type="InterPro" id="IPR025874">
    <property type="entry name" value="DZR"/>
</dbReference>
<evidence type="ECO:0000259" key="2">
    <source>
        <dbReference type="Pfam" id="PF12773"/>
    </source>
</evidence>
<evidence type="ECO:0000256" key="1">
    <source>
        <dbReference type="SAM" id="Phobius"/>
    </source>
</evidence>
<evidence type="ECO:0000313" key="3">
    <source>
        <dbReference type="EMBL" id="UUF07557.1"/>
    </source>
</evidence>
<feature type="transmembrane region" description="Helical" evidence="1">
    <location>
        <begin position="6"/>
        <end position="28"/>
    </location>
</feature>
<keyword evidence="1" id="KW-0472">Membrane</keyword>
<name>A0A9Q9FEG4_9FIRM</name>
<dbReference type="RefSeq" id="WP_055305562.1">
    <property type="nucleotide sequence ID" value="NZ_CP071250.1"/>
</dbReference>
<dbReference type="Pfam" id="PF12773">
    <property type="entry name" value="DZR"/>
    <property type="match status" value="1"/>
</dbReference>
<dbReference type="AlphaFoldDB" id="A0A9Q9FEG4"/>
<reference evidence="3" key="1">
    <citation type="submission" date="2021-03" db="EMBL/GenBank/DDBJ databases">
        <title>Comparative Genomics and Metabolomics in the genus Turicibacter.</title>
        <authorList>
            <person name="Maki J."/>
            <person name="Looft T."/>
        </authorList>
    </citation>
    <scope>NUCLEOTIDE SEQUENCE</scope>
    <source>
        <strain evidence="3">ISU324</strain>
    </source>
</reference>
<feature type="domain" description="DZANK-type" evidence="2">
    <location>
        <begin position="73"/>
        <end position="115"/>
    </location>
</feature>
<dbReference type="EMBL" id="CP071250">
    <property type="protein sequence ID" value="UUF07557.1"/>
    <property type="molecule type" value="Genomic_DNA"/>
</dbReference>
<feature type="transmembrane region" description="Helical" evidence="1">
    <location>
        <begin position="40"/>
        <end position="65"/>
    </location>
</feature>
<gene>
    <name evidence="3" type="ORF">J0J70_07915</name>
</gene>
<keyword evidence="1" id="KW-0812">Transmembrane</keyword>